<dbReference type="AlphaFoldDB" id="A0AAW2YF96"/>
<accession>A0AAW2YF96</accession>
<comment type="caution">
    <text evidence="1">The sequence shown here is derived from an EMBL/GenBank/DDBJ whole genome shotgun (WGS) entry which is preliminary data.</text>
</comment>
<reference evidence="1" key="1">
    <citation type="submission" date="2020-06" db="EMBL/GenBank/DDBJ databases">
        <authorList>
            <person name="Li T."/>
            <person name="Hu X."/>
            <person name="Zhang T."/>
            <person name="Song X."/>
            <person name="Zhang H."/>
            <person name="Dai N."/>
            <person name="Sheng W."/>
            <person name="Hou X."/>
            <person name="Wei L."/>
        </authorList>
    </citation>
    <scope>NUCLEOTIDE SEQUENCE</scope>
    <source>
        <strain evidence="1">KEN1</strain>
        <tissue evidence="1">Leaf</tissue>
    </source>
</reference>
<reference evidence="1" key="2">
    <citation type="journal article" date="2024" name="Plant">
        <title>Genomic evolution and insights into agronomic trait innovations of Sesamum species.</title>
        <authorList>
            <person name="Miao H."/>
            <person name="Wang L."/>
            <person name="Qu L."/>
            <person name="Liu H."/>
            <person name="Sun Y."/>
            <person name="Le M."/>
            <person name="Wang Q."/>
            <person name="Wei S."/>
            <person name="Zheng Y."/>
            <person name="Lin W."/>
            <person name="Duan Y."/>
            <person name="Cao H."/>
            <person name="Xiong S."/>
            <person name="Wang X."/>
            <person name="Wei L."/>
            <person name="Li C."/>
            <person name="Ma Q."/>
            <person name="Ju M."/>
            <person name="Zhao R."/>
            <person name="Li G."/>
            <person name="Mu C."/>
            <person name="Tian Q."/>
            <person name="Mei H."/>
            <person name="Zhang T."/>
            <person name="Gao T."/>
            <person name="Zhang H."/>
        </authorList>
    </citation>
    <scope>NUCLEOTIDE SEQUENCE</scope>
    <source>
        <strain evidence="1">KEN1</strain>
    </source>
</reference>
<organism evidence="1">
    <name type="scientific">Sesamum latifolium</name>
    <dbReference type="NCBI Taxonomy" id="2727402"/>
    <lineage>
        <taxon>Eukaryota</taxon>
        <taxon>Viridiplantae</taxon>
        <taxon>Streptophyta</taxon>
        <taxon>Embryophyta</taxon>
        <taxon>Tracheophyta</taxon>
        <taxon>Spermatophyta</taxon>
        <taxon>Magnoliopsida</taxon>
        <taxon>eudicotyledons</taxon>
        <taxon>Gunneridae</taxon>
        <taxon>Pentapetalae</taxon>
        <taxon>asterids</taxon>
        <taxon>lamiids</taxon>
        <taxon>Lamiales</taxon>
        <taxon>Pedaliaceae</taxon>
        <taxon>Sesamum</taxon>
    </lineage>
</organism>
<sequence>MAALSTAPLCHSKHINPITVFSSMRCDSRTFTIVSCQNQDSTDAFNAKTRKGSKGEKGSLLQRSFGGVEKLGKGIKDNLSPERKGDWKDLALMSLSFAVYVYVTEDCLCLLCMDVHA</sequence>
<dbReference type="EMBL" id="JACGWN010000001">
    <property type="protein sequence ID" value="KAL0464442.1"/>
    <property type="molecule type" value="Genomic_DNA"/>
</dbReference>
<gene>
    <name evidence="1" type="ORF">Slati_0331800</name>
</gene>
<name>A0AAW2YF96_9LAMI</name>
<protein>
    <submittedName>
        <fullName evidence="1">Uncharacterized protein</fullName>
    </submittedName>
</protein>
<proteinExistence type="predicted"/>
<evidence type="ECO:0000313" key="1">
    <source>
        <dbReference type="EMBL" id="KAL0464442.1"/>
    </source>
</evidence>